<dbReference type="AlphaFoldDB" id="A0A8C5R9H6"/>
<evidence type="ECO:0000313" key="1">
    <source>
        <dbReference type="Ensembl" id="ENSLLEP00000048725.1"/>
    </source>
</evidence>
<accession>A0A8C5R9H6</accession>
<dbReference type="GeneTree" id="ENSGT01010000224580"/>
<sequence length="97" mass="10630">HSSQPQIRPCCTEVQVQEPCCTEVQEPYCTEVQEPCCTEVQEPCCTEVLEPCCTEVQEPCDGSWPQPTAAQEKIGGPLLYISDCSRPEGAPWVGVLS</sequence>
<protein>
    <submittedName>
        <fullName evidence="1">Uncharacterized protein</fullName>
    </submittedName>
</protein>
<keyword evidence="2" id="KW-1185">Reference proteome</keyword>
<proteinExistence type="predicted"/>
<reference evidence="1" key="2">
    <citation type="submission" date="2025-09" db="UniProtKB">
        <authorList>
            <consortium name="Ensembl"/>
        </authorList>
    </citation>
    <scope>IDENTIFICATION</scope>
</reference>
<dbReference type="Proteomes" id="UP000694569">
    <property type="component" value="Unplaced"/>
</dbReference>
<reference evidence="1" key="1">
    <citation type="submission" date="2025-08" db="UniProtKB">
        <authorList>
            <consortium name="Ensembl"/>
        </authorList>
    </citation>
    <scope>IDENTIFICATION</scope>
</reference>
<dbReference type="OrthoDB" id="9623740at2759"/>
<name>A0A8C5R9H6_9ANUR</name>
<dbReference type="Ensembl" id="ENSLLET00000050621.1">
    <property type="protein sequence ID" value="ENSLLEP00000048725.1"/>
    <property type="gene ID" value="ENSLLEG00000030683.1"/>
</dbReference>
<evidence type="ECO:0000313" key="2">
    <source>
        <dbReference type="Proteomes" id="UP000694569"/>
    </source>
</evidence>
<dbReference type="Pfam" id="PF02389">
    <property type="entry name" value="Cornifin"/>
    <property type="match status" value="1"/>
</dbReference>
<organism evidence="1 2">
    <name type="scientific">Leptobrachium leishanense</name>
    <name type="common">Leishan spiny toad</name>
    <dbReference type="NCBI Taxonomy" id="445787"/>
    <lineage>
        <taxon>Eukaryota</taxon>
        <taxon>Metazoa</taxon>
        <taxon>Chordata</taxon>
        <taxon>Craniata</taxon>
        <taxon>Vertebrata</taxon>
        <taxon>Euteleostomi</taxon>
        <taxon>Amphibia</taxon>
        <taxon>Batrachia</taxon>
        <taxon>Anura</taxon>
        <taxon>Pelobatoidea</taxon>
        <taxon>Megophryidae</taxon>
        <taxon>Leptobrachium</taxon>
    </lineage>
</organism>